<dbReference type="InterPro" id="IPR011032">
    <property type="entry name" value="GroES-like_sf"/>
</dbReference>
<dbReference type="Proteomes" id="UP000520770">
    <property type="component" value="Unassembled WGS sequence"/>
</dbReference>
<dbReference type="Proteomes" id="UP000576087">
    <property type="component" value="Unassembled WGS sequence"/>
</dbReference>
<keyword evidence="5" id="KW-0560">Oxidoreductase</keyword>
<dbReference type="EMBL" id="JACIGW010000003">
    <property type="protein sequence ID" value="MBB4349537.1"/>
    <property type="molecule type" value="Genomic_DNA"/>
</dbReference>
<evidence type="ECO:0000256" key="5">
    <source>
        <dbReference type="ARBA" id="ARBA00023002"/>
    </source>
</evidence>
<protein>
    <submittedName>
        <fullName evidence="6">Threonine dehydrogenase-like Zn-dependent dehydrogenase</fullName>
    </submittedName>
</protein>
<evidence type="ECO:0000313" key="11">
    <source>
        <dbReference type="Proteomes" id="UP000576087"/>
    </source>
</evidence>
<dbReference type="PANTHER" id="PTHR43350:SF19">
    <property type="entry name" value="D-GULOSIDE 3-DEHYDROGENASE"/>
    <property type="match status" value="1"/>
</dbReference>
<comment type="caution">
    <text evidence="6">The sequence shown here is derived from an EMBL/GenBank/DDBJ whole genome shotgun (WGS) entry which is preliminary data.</text>
</comment>
<dbReference type="GO" id="GO:0046872">
    <property type="term" value="F:metal ion binding"/>
    <property type="evidence" value="ECO:0007669"/>
    <property type="project" value="UniProtKB-KW"/>
</dbReference>
<dbReference type="AlphaFoldDB" id="A0A7W6S976"/>
<dbReference type="SUPFAM" id="SSF51735">
    <property type="entry name" value="NAD(P)-binding Rossmann-fold domains"/>
    <property type="match status" value="1"/>
</dbReference>
<keyword evidence="3" id="KW-0479">Metal-binding</keyword>
<comment type="cofactor">
    <cofactor evidence="1">
        <name>Zn(2+)</name>
        <dbReference type="ChEBI" id="CHEBI:29105"/>
    </cofactor>
</comment>
<dbReference type="EMBL" id="JACIGY010000003">
    <property type="protein sequence ID" value="MBB4412241.1"/>
    <property type="molecule type" value="Genomic_DNA"/>
</dbReference>
<evidence type="ECO:0000256" key="4">
    <source>
        <dbReference type="ARBA" id="ARBA00022833"/>
    </source>
</evidence>
<dbReference type="CDD" id="cd08255">
    <property type="entry name" value="2-desacetyl-2-hydroxyethyl_bacteriochlorophyllide_like"/>
    <property type="match status" value="1"/>
</dbReference>
<dbReference type="Gene3D" id="3.90.180.10">
    <property type="entry name" value="Medium-chain alcohol dehydrogenases, catalytic domain"/>
    <property type="match status" value="1"/>
</dbReference>
<dbReference type="InterPro" id="IPR036291">
    <property type="entry name" value="NAD(P)-bd_dom_sf"/>
</dbReference>
<organism evidence="6 9">
    <name type="scientific">Aliirhizobium cellulosilyticum</name>
    <dbReference type="NCBI Taxonomy" id="393664"/>
    <lineage>
        <taxon>Bacteria</taxon>
        <taxon>Pseudomonadati</taxon>
        <taxon>Pseudomonadota</taxon>
        <taxon>Alphaproteobacteria</taxon>
        <taxon>Hyphomicrobiales</taxon>
        <taxon>Rhizobiaceae</taxon>
        <taxon>Aliirhizobium</taxon>
    </lineage>
</organism>
<evidence type="ECO:0000256" key="1">
    <source>
        <dbReference type="ARBA" id="ARBA00001947"/>
    </source>
</evidence>
<dbReference type="SUPFAM" id="SSF50129">
    <property type="entry name" value="GroES-like"/>
    <property type="match status" value="1"/>
</dbReference>
<name>A0A7W6S976_9HYPH</name>
<dbReference type="RefSeq" id="WP_183824917.1">
    <property type="nucleotide sequence ID" value="NZ_JACIGW010000003.1"/>
</dbReference>
<keyword evidence="4" id="KW-0862">Zinc</keyword>
<evidence type="ECO:0000313" key="8">
    <source>
        <dbReference type="EMBL" id="MBB4446872.1"/>
    </source>
</evidence>
<sequence>MTTSRALWLTGKMKAELKPAMIGPLTEGELLVESRFGAISRGTEALVAEGSVPESEHDCMRAPLQDGEFPFPVKYGYAVVGTVKAGSETPAGRTVFCLHPHQDLFHVPADMAIAVPPDVPASRAVLAANMETALNGIWDANILAGDKVTVVGGGLVGLLAAYLSARIPGTDVTLIDVNSEREALATAFGCRFALPGEAEGSACNSDVVIHASATSEGLATAIAVAGFEARIVEMSWFGEGMVNIPLGGRFHSHRLSIVGSQVGHVPAARRARWPLSRRLETALALLADDRLDALISGETAFDDLAASYIRILADPNTLCHRIRYS</sequence>
<keyword evidence="10" id="KW-1185">Reference proteome</keyword>
<evidence type="ECO:0000256" key="3">
    <source>
        <dbReference type="ARBA" id="ARBA00022723"/>
    </source>
</evidence>
<accession>A0A7W6S976</accession>
<evidence type="ECO:0000313" key="7">
    <source>
        <dbReference type="EMBL" id="MBB4412241.1"/>
    </source>
</evidence>
<dbReference type="PANTHER" id="PTHR43350">
    <property type="entry name" value="NAD-DEPENDENT ALCOHOL DEHYDROGENASE"/>
    <property type="match status" value="1"/>
</dbReference>
<evidence type="ECO:0000313" key="6">
    <source>
        <dbReference type="EMBL" id="MBB4349537.1"/>
    </source>
</evidence>
<evidence type="ECO:0000256" key="2">
    <source>
        <dbReference type="ARBA" id="ARBA00008072"/>
    </source>
</evidence>
<dbReference type="EMBL" id="JACIHM010000003">
    <property type="protein sequence ID" value="MBB4446872.1"/>
    <property type="molecule type" value="Genomic_DNA"/>
</dbReference>
<proteinExistence type="inferred from homology"/>
<reference evidence="9 10" key="1">
    <citation type="submission" date="2020-08" db="EMBL/GenBank/DDBJ databases">
        <title>Genomic Encyclopedia of Type Strains, Phase IV (KMG-V): Genome sequencing to study the core and pangenomes of soil and plant-associated prokaryotes.</title>
        <authorList>
            <person name="Whitman W."/>
        </authorList>
    </citation>
    <scope>NUCLEOTIDE SEQUENCE [LARGE SCALE GENOMIC DNA]</scope>
    <source>
        <strain evidence="7 10">SEMIA 444</strain>
        <strain evidence="6 9">SEMIA 448</strain>
        <strain evidence="8 11">SEMIA 452</strain>
    </source>
</reference>
<evidence type="ECO:0000313" key="9">
    <source>
        <dbReference type="Proteomes" id="UP000520770"/>
    </source>
</evidence>
<dbReference type="Proteomes" id="UP000524535">
    <property type="component" value="Unassembled WGS sequence"/>
</dbReference>
<dbReference type="Gene3D" id="3.40.50.720">
    <property type="entry name" value="NAD(P)-binding Rossmann-like Domain"/>
    <property type="match status" value="1"/>
</dbReference>
<comment type="similarity">
    <text evidence="2">Belongs to the zinc-containing alcohol dehydrogenase family.</text>
</comment>
<evidence type="ECO:0000313" key="10">
    <source>
        <dbReference type="Proteomes" id="UP000524535"/>
    </source>
</evidence>
<dbReference type="GO" id="GO:0016491">
    <property type="term" value="F:oxidoreductase activity"/>
    <property type="evidence" value="ECO:0007669"/>
    <property type="project" value="UniProtKB-KW"/>
</dbReference>
<gene>
    <name evidence="7" type="ORF">GGE31_002754</name>
    <name evidence="6" type="ORF">GGE33_003299</name>
    <name evidence="8" type="ORF">GGE35_002694</name>
</gene>